<keyword evidence="1" id="KW-0732">Signal</keyword>
<sequence>MKKFVAMIMVAVMCCFMLTSCGDSKYVGAWKSDTEETGMTMTITLEKDHTAKMALGNFESGDEDKIEWEVKDKKIILKDGTGEDDSTIEFDIVDSKTLSTTDIESGKTVNFKKQ</sequence>
<accession>A0A011WT95</accession>
<dbReference type="OrthoDB" id="1821775at2"/>
<dbReference type="AlphaFoldDB" id="A0A011WT95"/>
<evidence type="ECO:0008006" key="4">
    <source>
        <dbReference type="Google" id="ProtNLM"/>
    </source>
</evidence>
<reference evidence="2 3" key="1">
    <citation type="submission" date="2013-06" db="EMBL/GenBank/DDBJ databases">
        <title>Rumen cellulosomics: divergent fiber-degrading strategies revealed by comparative genome-wide analysis of six Ruminococcal strains.</title>
        <authorList>
            <person name="Dassa B."/>
            <person name="Borovok I."/>
            <person name="Lamed R."/>
            <person name="Flint H."/>
            <person name="Yeoman C.J."/>
            <person name="White B."/>
            <person name="Bayer E.A."/>
        </authorList>
    </citation>
    <scope>NUCLEOTIDE SEQUENCE [LARGE SCALE GENOMIC DNA]</scope>
    <source>
        <strain evidence="2 3">SY3</strain>
    </source>
</reference>
<dbReference type="PROSITE" id="PS51257">
    <property type="entry name" value="PROKAR_LIPOPROTEIN"/>
    <property type="match status" value="1"/>
</dbReference>
<evidence type="ECO:0000313" key="3">
    <source>
        <dbReference type="Proteomes" id="UP000021369"/>
    </source>
</evidence>
<proteinExistence type="predicted"/>
<comment type="caution">
    <text evidence="2">The sequence shown here is derived from an EMBL/GenBank/DDBJ whole genome shotgun (WGS) entry which is preliminary data.</text>
</comment>
<name>A0A011WT95_RUMAL</name>
<dbReference type="PATRIC" id="fig|1341156.4.peg.1109"/>
<organism evidence="2 3">
    <name type="scientific">Ruminococcus albus SY3</name>
    <dbReference type="NCBI Taxonomy" id="1341156"/>
    <lineage>
        <taxon>Bacteria</taxon>
        <taxon>Bacillati</taxon>
        <taxon>Bacillota</taxon>
        <taxon>Clostridia</taxon>
        <taxon>Eubacteriales</taxon>
        <taxon>Oscillospiraceae</taxon>
        <taxon>Ruminococcus</taxon>
    </lineage>
</organism>
<feature type="chain" id="PRO_5039559465" description="DUF5640 domain-containing protein" evidence="1">
    <location>
        <begin position="26"/>
        <end position="114"/>
    </location>
</feature>
<dbReference type="Proteomes" id="UP000021369">
    <property type="component" value="Unassembled WGS sequence"/>
</dbReference>
<evidence type="ECO:0000256" key="1">
    <source>
        <dbReference type="SAM" id="SignalP"/>
    </source>
</evidence>
<dbReference type="EMBL" id="JEOB01000002">
    <property type="protein sequence ID" value="EXM40255.1"/>
    <property type="molecule type" value="Genomic_DNA"/>
</dbReference>
<protein>
    <recommendedName>
        <fullName evidence="4">DUF5640 domain-containing protein</fullName>
    </recommendedName>
</protein>
<gene>
    <name evidence="2" type="ORF">RASY3_09020</name>
</gene>
<feature type="signal peptide" evidence="1">
    <location>
        <begin position="1"/>
        <end position="25"/>
    </location>
</feature>
<keyword evidence="3" id="KW-1185">Reference proteome</keyword>
<evidence type="ECO:0000313" key="2">
    <source>
        <dbReference type="EMBL" id="EXM40255.1"/>
    </source>
</evidence>
<dbReference type="RefSeq" id="WP_037287101.1">
    <property type="nucleotide sequence ID" value="NZ_JEOB01000002.1"/>
</dbReference>